<reference evidence="7" key="1">
    <citation type="submission" date="2020-08" db="EMBL/GenBank/DDBJ databases">
        <title>Genome public.</title>
        <authorList>
            <person name="Liu C."/>
            <person name="Sun Q."/>
        </authorList>
    </citation>
    <scope>NUCLEOTIDE SEQUENCE</scope>
    <source>
        <strain evidence="7">NSJ-44</strain>
    </source>
</reference>
<keyword evidence="4 5" id="KW-0472">Membrane</keyword>
<feature type="transmembrane region" description="Helical" evidence="5">
    <location>
        <begin position="65"/>
        <end position="83"/>
    </location>
</feature>
<evidence type="ECO:0000313" key="7">
    <source>
        <dbReference type="EMBL" id="MBC8529565.1"/>
    </source>
</evidence>
<feature type="transmembrane region" description="Helical" evidence="5">
    <location>
        <begin position="20"/>
        <end position="53"/>
    </location>
</feature>
<feature type="transmembrane region" description="Helical" evidence="5">
    <location>
        <begin position="181"/>
        <end position="197"/>
    </location>
</feature>
<evidence type="ECO:0000256" key="1">
    <source>
        <dbReference type="ARBA" id="ARBA00004141"/>
    </source>
</evidence>
<evidence type="ECO:0000256" key="2">
    <source>
        <dbReference type="ARBA" id="ARBA00022692"/>
    </source>
</evidence>
<accession>A0A926HNE2</accession>
<keyword evidence="3 5" id="KW-1133">Transmembrane helix</keyword>
<keyword evidence="8" id="KW-1185">Reference proteome</keyword>
<dbReference type="Pfam" id="PF04932">
    <property type="entry name" value="Wzy_C"/>
    <property type="match status" value="1"/>
</dbReference>
<feature type="transmembrane region" description="Helical" evidence="5">
    <location>
        <begin position="340"/>
        <end position="358"/>
    </location>
</feature>
<comment type="caution">
    <text evidence="7">The sequence shown here is derived from an EMBL/GenBank/DDBJ whole genome shotgun (WGS) entry which is preliminary data.</text>
</comment>
<evidence type="ECO:0000259" key="6">
    <source>
        <dbReference type="Pfam" id="PF04932"/>
    </source>
</evidence>
<proteinExistence type="predicted"/>
<keyword evidence="2 5" id="KW-0812">Transmembrane</keyword>
<evidence type="ECO:0000256" key="4">
    <source>
        <dbReference type="ARBA" id="ARBA00023136"/>
    </source>
</evidence>
<feature type="domain" description="O-antigen ligase-related" evidence="6">
    <location>
        <begin position="185"/>
        <end position="324"/>
    </location>
</feature>
<evidence type="ECO:0000256" key="3">
    <source>
        <dbReference type="ARBA" id="ARBA00022989"/>
    </source>
</evidence>
<dbReference type="GO" id="GO:0016020">
    <property type="term" value="C:membrane"/>
    <property type="evidence" value="ECO:0007669"/>
    <property type="project" value="UniProtKB-SubCell"/>
</dbReference>
<feature type="transmembrane region" description="Helical" evidence="5">
    <location>
        <begin position="122"/>
        <end position="140"/>
    </location>
</feature>
<name>A0A926HNE2_9FIRM</name>
<dbReference type="AlphaFoldDB" id="A0A926HNE2"/>
<sequence length="385" mass="44107">MGNVLQTGEKPRVGIATKALALYFFLVPLDFVPLLGGSVSKLLAAIPFLGLVMEYREIKFSTSKEIGLLIAYFLYCAITMLFSQDMTDSISKLITLFLNIALIVVITGFRRREAEVAFLEKAMVYSGWLTLILLLVFARFEYNRIWLSIGGEQQDPNYLCGYFIFAIAFYIKKFIFEHKKSAIVCLLIFLTVILMTGSRGGSLSLVAVVLFSAILWLYRTKKTWKESVRLILILAVIAAAIVYILTLLPVEVTQRFSFEYIEKDKGAGRFDIWNNLIEQFKCFSFPRQLFGTGLGTIFLFSNKVAHNLWIEMLVETGWIGLGLLTIVYLAFLLRAFKEKADVMLIALMGYITMTFSLSLTSYKPVWNVFMMIIIFFHRYREEERK</sequence>
<feature type="transmembrane region" description="Helical" evidence="5">
    <location>
        <begin position="308"/>
        <end position="333"/>
    </location>
</feature>
<feature type="transmembrane region" description="Helical" evidence="5">
    <location>
        <begin position="89"/>
        <end position="110"/>
    </location>
</feature>
<dbReference type="Proteomes" id="UP000654279">
    <property type="component" value="Unassembled WGS sequence"/>
</dbReference>
<protein>
    <submittedName>
        <fullName evidence="7">O-antigen ligase family protein</fullName>
    </submittedName>
</protein>
<dbReference type="GO" id="GO:0016874">
    <property type="term" value="F:ligase activity"/>
    <property type="evidence" value="ECO:0007669"/>
    <property type="project" value="UniProtKB-KW"/>
</dbReference>
<keyword evidence="7" id="KW-0436">Ligase</keyword>
<comment type="subcellular location">
    <subcellularLocation>
        <location evidence="1">Membrane</location>
        <topology evidence="1">Multi-pass membrane protein</topology>
    </subcellularLocation>
</comment>
<organism evidence="7 8">
    <name type="scientific">Luoshenia tenuis</name>
    <dbReference type="NCBI Taxonomy" id="2763654"/>
    <lineage>
        <taxon>Bacteria</taxon>
        <taxon>Bacillati</taxon>
        <taxon>Bacillota</taxon>
        <taxon>Clostridia</taxon>
        <taxon>Christensenellales</taxon>
        <taxon>Christensenellaceae</taxon>
        <taxon>Luoshenia</taxon>
    </lineage>
</organism>
<dbReference type="EMBL" id="JACRSO010000003">
    <property type="protein sequence ID" value="MBC8529565.1"/>
    <property type="molecule type" value="Genomic_DNA"/>
</dbReference>
<gene>
    <name evidence="7" type="ORF">H8699_09020</name>
</gene>
<dbReference type="InterPro" id="IPR051533">
    <property type="entry name" value="WaaL-like"/>
</dbReference>
<dbReference type="PANTHER" id="PTHR37422">
    <property type="entry name" value="TEICHURONIC ACID BIOSYNTHESIS PROTEIN TUAE"/>
    <property type="match status" value="1"/>
</dbReference>
<evidence type="ECO:0000256" key="5">
    <source>
        <dbReference type="SAM" id="Phobius"/>
    </source>
</evidence>
<dbReference type="RefSeq" id="WP_249285388.1">
    <property type="nucleotide sequence ID" value="NZ_JACRSO010000003.1"/>
</dbReference>
<feature type="transmembrane region" description="Helical" evidence="5">
    <location>
        <begin position="203"/>
        <end position="218"/>
    </location>
</feature>
<dbReference type="PANTHER" id="PTHR37422:SF13">
    <property type="entry name" value="LIPOPOLYSACCHARIDE BIOSYNTHESIS PROTEIN PA4999-RELATED"/>
    <property type="match status" value="1"/>
</dbReference>
<evidence type="ECO:0000313" key="8">
    <source>
        <dbReference type="Proteomes" id="UP000654279"/>
    </source>
</evidence>
<feature type="transmembrane region" description="Helical" evidence="5">
    <location>
        <begin position="156"/>
        <end position="174"/>
    </location>
</feature>
<dbReference type="InterPro" id="IPR007016">
    <property type="entry name" value="O-antigen_ligase-rel_domated"/>
</dbReference>
<feature type="transmembrane region" description="Helical" evidence="5">
    <location>
        <begin position="230"/>
        <end position="250"/>
    </location>
</feature>